<comment type="caution">
    <text evidence="3">The sequence shown here is derived from an EMBL/GenBank/DDBJ whole genome shotgun (WGS) entry which is preliminary data.</text>
</comment>
<dbReference type="Proteomes" id="UP001142810">
    <property type="component" value="Unassembled WGS sequence"/>
</dbReference>
<reference evidence="3" key="1">
    <citation type="submission" date="2022-11" db="EMBL/GenBank/DDBJ databases">
        <title>Alteromonas sp. nov., isolated from sea water of the Qingdao.</title>
        <authorList>
            <person name="Wang Q."/>
        </authorList>
    </citation>
    <scope>NUCLEOTIDE SEQUENCE</scope>
    <source>
        <strain evidence="3">ASW11-7</strain>
    </source>
</reference>
<dbReference type="EMBL" id="JAPFRD010000011">
    <property type="protein sequence ID" value="MCW8109029.1"/>
    <property type="molecule type" value="Genomic_DNA"/>
</dbReference>
<evidence type="ECO:0000259" key="2">
    <source>
        <dbReference type="Pfam" id="PF07589"/>
    </source>
</evidence>
<protein>
    <submittedName>
        <fullName evidence="3">PEP-CTERM sorting domain-containing protein</fullName>
    </submittedName>
</protein>
<feature type="signal peptide" evidence="1">
    <location>
        <begin position="1"/>
        <end position="20"/>
    </location>
</feature>
<dbReference type="Pfam" id="PF07589">
    <property type="entry name" value="PEP-CTERM"/>
    <property type="match status" value="1"/>
</dbReference>
<organism evidence="3 4">
    <name type="scientific">Alteromonas aquimaris</name>
    <dbReference type="NCBI Taxonomy" id="2998417"/>
    <lineage>
        <taxon>Bacteria</taxon>
        <taxon>Pseudomonadati</taxon>
        <taxon>Pseudomonadota</taxon>
        <taxon>Gammaproteobacteria</taxon>
        <taxon>Alteromonadales</taxon>
        <taxon>Alteromonadaceae</taxon>
        <taxon>Alteromonas/Salinimonas group</taxon>
        <taxon>Alteromonas</taxon>
    </lineage>
</organism>
<gene>
    <name evidence="3" type="ORF">OPS25_11035</name>
</gene>
<evidence type="ECO:0000313" key="3">
    <source>
        <dbReference type="EMBL" id="MCW8109029.1"/>
    </source>
</evidence>
<evidence type="ECO:0000313" key="4">
    <source>
        <dbReference type="Proteomes" id="UP001142810"/>
    </source>
</evidence>
<dbReference type="NCBIfam" id="TIGR02595">
    <property type="entry name" value="PEP_CTERM"/>
    <property type="match status" value="1"/>
</dbReference>
<evidence type="ECO:0000256" key="1">
    <source>
        <dbReference type="SAM" id="SignalP"/>
    </source>
</evidence>
<accession>A0ABT3P8D2</accession>
<proteinExistence type="predicted"/>
<keyword evidence="1" id="KW-0732">Signal</keyword>
<dbReference type="InterPro" id="IPR013424">
    <property type="entry name" value="Ice-binding_C"/>
</dbReference>
<feature type="chain" id="PRO_5045764136" evidence="1">
    <location>
        <begin position="21"/>
        <end position="199"/>
    </location>
</feature>
<feature type="domain" description="Ice-binding protein C-terminal" evidence="2">
    <location>
        <begin position="173"/>
        <end position="195"/>
    </location>
</feature>
<dbReference type="RefSeq" id="WP_265617776.1">
    <property type="nucleotide sequence ID" value="NZ_JAPFRD010000011.1"/>
</dbReference>
<keyword evidence="4" id="KW-1185">Reference proteome</keyword>
<sequence length="199" mass="21077">MKTARILALLLSFMSISAQAAYIHIDDSDVDTITITAGDFEDGFSVNGELLTVGLGESGSITLEDGLPHFFTGRWVDLGSLPTGPEIDSLPVPEIVLLFGLDNVPFSGMGAIRDTDGFMGSIEGLFVGFDPLMWGLGTPPVEDIPFPVYAQDGSTKFFSAPFLTGTFTSEAAQVPEPAMVGLLALGLAGLGLRRRRTFA</sequence>
<name>A0ABT3P8D2_9ALTE</name>